<dbReference type="EMBL" id="CP148074">
    <property type="protein sequence ID" value="WXL27812.1"/>
    <property type="molecule type" value="Genomic_DNA"/>
</dbReference>
<evidence type="ECO:0000256" key="1">
    <source>
        <dbReference type="SAM" id="SignalP"/>
    </source>
</evidence>
<keyword evidence="1" id="KW-0732">Signal</keyword>
<feature type="chain" id="PRO_5045781659" evidence="1">
    <location>
        <begin position="22"/>
        <end position="46"/>
    </location>
</feature>
<reference evidence="2 3" key="1">
    <citation type="submission" date="2024-03" db="EMBL/GenBank/DDBJ databases">
        <title>Complete genome of BD2.</title>
        <authorList>
            <person name="Cao G."/>
        </authorList>
    </citation>
    <scope>NUCLEOTIDE SEQUENCE [LARGE SCALE GENOMIC DNA]</scope>
    <source>
        <strain evidence="2 3">BD2</strain>
    </source>
</reference>
<accession>A0ABZ2RLE4</accession>
<feature type="signal peptide" evidence="1">
    <location>
        <begin position="1"/>
        <end position="21"/>
    </location>
</feature>
<organism evidence="2 3">
    <name type="scientific">Ectopseudomonas mendocina</name>
    <name type="common">Pseudomonas mendocina</name>
    <dbReference type="NCBI Taxonomy" id="300"/>
    <lineage>
        <taxon>Bacteria</taxon>
        <taxon>Pseudomonadati</taxon>
        <taxon>Pseudomonadota</taxon>
        <taxon>Gammaproteobacteria</taxon>
        <taxon>Pseudomonadales</taxon>
        <taxon>Pseudomonadaceae</taxon>
        <taxon>Ectopseudomonas</taxon>
    </lineage>
</organism>
<keyword evidence="3" id="KW-1185">Reference proteome</keyword>
<proteinExistence type="predicted"/>
<dbReference type="Proteomes" id="UP001476583">
    <property type="component" value="Chromosome"/>
</dbReference>
<evidence type="ECO:0000313" key="2">
    <source>
        <dbReference type="EMBL" id="WXL27812.1"/>
    </source>
</evidence>
<gene>
    <name evidence="2" type="ORF">WG219_10315</name>
</gene>
<name>A0ABZ2RLE4_ECTME</name>
<evidence type="ECO:0000313" key="3">
    <source>
        <dbReference type="Proteomes" id="UP001476583"/>
    </source>
</evidence>
<protein>
    <submittedName>
        <fullName evidence="2">Uncharacterized protein</fullName>
    </submittedName>
</protein>
<sequence length="46" mass="4804">MELTQSVIAVGLLLSACVVSAAPDNAKDSPTARIVYVQLDDISNSQ</sequence>